<dbReference type="KEGG" id="htq:FRZ44_37950"/>
<keyword evidence="2" id="KW-1185">Reference proteome</keyword>
<dbReference type="Proteomes" id="UP000326202">
    <property type="component" value="Chromosome"/>
</dbReference>
<dbReference type="RefSeq" id="WP_151178641.1">
    <property type="nucleotide sequence ID" value="NZ_CP042906.1"/>
</dbReference>
<accession>A0A5J6MLQ2</accession>
<proteinExistence type="predicted"/>
<gene>
    <name evidence="1" type="ORF">FRZ44_37950</name>
</gene>
<organism evidence="1 2">
    <name type="scientific">Hypericibacter terrae</name>
    <dbReference type="NCBI Taxonomy" id="2602015"/>
    <lineage>
        <taxon>Bacteria</taxon>
        <taxon>Pseudomonadati</taxon>
        <taxon>Pseudomonadota</taxon>
        <taxon>Alphaproteobacteria</taxon>
        <taxon>Rhodospirillales</taxon>
        <taxon>Dongiaceae</taxon>
        <taxon>Hypericibacter</taxon>
    </lineage>
</organism>
<evidence type="ECO:0000313" key="1">
    <source>
        <dbReference type="EMBL" id="QEX18488.1"/>
    </source>
</evidence>
<dbReference type="EMBL" id="CP042906">
    <property type="protein sequence ID" value="QEX18488.1"/>
    <property type="molecule type" value="Genomic_DNA"/>
</dbReference>
<evidence type="ECO:0000313" key="2">
    <source>
        <dbReference type="Proteomes" id="UP000326202"/>
    </source>
</evidence>
<sequence>MAISEAFAGSATISGTETSLTTNTAGPDVETSDGVFQTFIDLNAMATGDEFQIKAYEKVQSSDTQRVVYQSNPVGPQSPPIFVMPSLVLINGWDITLKKIAGTDRTITWSIRKVG</sequence>
<protein>
    <submittedName>
        <fullName evidence="1">Uncharacterized protein</fullName>
    </submittedName>
</protein>
<reference evidence="1 2" key="1">
    <citation type="submission" date="2019-08" db="EMBL/GenBank/DDBJ databases">
        <title>Hyperibacter terrae gen. nov., sp. nov. and Hyperibacter viscosus sp. nov., two new members in the family Rhodospirillaceae isolated from the rhizosphere of Hypericum perforatum.</title>
        <authorList>
            <person name="Noviana Z."/>
        </authorList>
    </citation>
    <scope>NUCLEOTIDE SEQUENCE [LARGE SCALE GENOMIC DNA]</scope>
    <source>
        <strain evidence="1 2">R5913</strain>
    </source>
</reference>
<dbReference type="AlphaFoldDB" id="A0A5J6MLQ2"/>
<name>A0A5J6MLQ2_9PROT</name>